<organism evidence="13 17">
    <name type="scientific">Rotaria sordida</name>
    <dbReference type="NCBI Taxonomy" id="392033"/>
    <lineage>
        <taxon>Eukaryota</taxon>
        <taxon>Metazoa</taxon>
        <taxon>Spiralia</taxon>
        <taxon>Gnathifera</taxon>
        <taxon>Rotifera</taxon>
        <taxon>Eurotatoria</taxon>
        <taxon>Bdelloidea</taxon>
        <taxon>Philodinida</taxon>
        <taxon>Philodinidae</taxon>
        <taxon>Rotaria</taxon>
    </lineage>
</organism>
<feature type="region of interest" description="Disordered" evidence="9">
    <location>
        <begin position="200"/>
        <end position="237"/>
    </location>
</feature>
<name>A0A814HVZ8_9BILA</name>
<dbReference type="EMBL" id="CAJNOO010000407">
    <property type="protein sequence ID" value="CAF0934529.1"/>
    <property type="molecule type" value="Genomic_DNA"/>
</dbReference>
<dbReference type="AlphaFoldDB" id="A0A814HVZ8"/>
<evidence type="ECO:0000313" key="14">
    <source>
        <dbReference type="EMBL" id="CAF1125009.1"/>
    </source>
</evidence>
<dbReference type="InterPro" id="IPR009057">
    <property type="entry name" value="Homeodomain-like_sf"/>
</dbReference>
<evidence type="ECO:0000256" key="5">
    <source>
        <dbReference type="ARBA" id="ARBA00023163"/>
    </source>
</evidence>
<dbReference type="Proteomes" id="UP000663889">
    <property type="component" value="Unassembled WGS sequence"/>
</dbReference>
<evidence type="ECO:0000313" key="11">
    <source>
        <dbReference type="EMBL" id="CAF0934529.1"/>
    </source>
</evidence>
<dbReference type="Proteomes" id="UP000663882">
    <property type="component" value="Unassembled WGS sequence"/>
</dbReference>
<dbReference type="Pfam" id="PF00046">
    <property type="entry name" value="Homeodomain"/>
    <property type="match status" value="1"/>
</dbReference>
<proteinExistence type="predicted"/>
<dbReference type="EMBL" id="CAJNOH010000367">
    <property type="protein sequence ID" value="CAF1016194.1"/>
    <property type="molecule type" value="Genomic_DNA"/>
</dbReference>
<feature type="region of interest" description="Disordered" evidence="9">
    <location>
        <begin position="73"/>
        <end position="146"/>
    </location>
</feature>
<dbReference type="CDD" id="cd00086">
    <property type="entry name" value="homeodomain"/>
    <property type="match status" value="1"/>
</dbReference>
<evidence type="ECO:0000313" key="16">
    <source>
        <dbReference type="EMBL" id="CAF3772728.1"/>
    </source>
</evidence>
<feature type="DNA-binding region" description="Homeobox" evidence="7">
    <location>
        <begin position="141"/>
        <end position="200"/>
    </location>
</feature>
<dbReference type="Proteomes" id="UP000663854">
    <property type="component" value="Unassembled WGS sequence"/>
</dbReference>
<feature type="compositionally biased region" description="Acidic residues" evidence="9">
    <location>
        <begin position="112"/>
        <end position="124"/>
    </location>
</feature>
<comment type="subcellular location">
    <subcellularLocation>
        <location evidence="1 7 8">Nucleus</location>
    </subcellularLocation>
</comment>
<dbReference type="GO" id="GO:0045944">
    <property type="term" value="P:positive regulation of transcription by RNA polymerase II"/>
    <property type="evidence" value="ECO:0007669"/>
    <property type="project" value="InterPro"/>
</dbReference>
<dbReference type="Proteomes" id="UP000663823">
    <property type="component" value="Unassembled WGS sequence"/>
</dbReference>
<evidence type="ECO:0000313" key="12">
    <source>
        <dbReference type="EMBL" id="CAF1005086.1"/>
    </source>
</evidence>
<accession>A0A814HVZ8</accession>
<feature type="compositionally biased region" description="Basic residues" evidence="9">
    <location>
        <begin position="136"/>
        <end position="145"/>
    </location>
</feature>
<keyword evidence="6 7" id="KW-0539">Nucleus</keyword>
<feature type="domain" description="Homeobox" evidence="10">
    <location>
        <begin position="139"/>
        <end position="199"/>
    </location>
</feature>
<dbReference type="PANTHER" id="PTHR46271:SF4">
    <property type="entry name" value="HOMEOBOX PROTEIN, PUTATIVE-RELATED"/>
    <property type="match status" value="1"/>
</dbReference>
<dbReference type="PROSITE" id="PS00027">
    <property type="entry name" value="HOMEOBOX_1"/>
    <property type="match status" value="1"/>
</dbReference>
<evidence type="ECO:0000256" key="6">
    <source>
        <dbReference type="ARBA" id="ARBA00023242"/>
    </source>
</evidence>
<evidence type="ECO:0000256" key="4">
    <source>
        <dbReference type="ARBA" id="ARBA00023155"/>
    </source>
</evidence>
<dbReference type="Gene3D" id="1.10.10.60">
    <property type="entry name" value="Homeodomain-like"/>
    <property type="match status" value="1"/>
</dbReference>
<dbReference type="InterPro" id="IPR043562">
    <property type="entry name" value="RAX/RAX2"/>
</dbReference>
<dbReference type="EMBL" id="CAJOBE010001251">
    <property type="protein sequence ID" value="CAF3727501.1"/>
    <property type="molecule type" value="Genomic_DNA"/>
</dbReference>
<dbReference type="FunFam" id="1.10.10.60:FF:000071">
    <property type="entry name" value="Retinal homeobox gene 2"/>
    <property type="match status" value="1"/>
</dbReference>
<evidence type="ECO:0000313" key="13">
    <source>
        <dbReference type="EMBL" id="CAF1016194.1"/>
    </source>
</evidence>
<dbReference type="EMBL" id="CAJNOU010000464">
    <property type="protein sequence ID" value="CAF1005086.1"/>
    <property type="molecule type" value="Genomic_DNA"/>
</dbReference>
<feature type="compositionally biased region" description="Low complexity" evidence="9">
    <location>
        <begin position="1"/>
        <end position="19"/>
    </location>
</feature>
<evidence type="ECO:0000313" key="15">
    <source>
        <dbReference type="EMBL" id="CAF3727501.1"/>
    </source>
</evidence>
<feature type="compositionally biased region" description="Low complexity" evidence="9">
    <location>
        <begin position="213"/>
        <end position="237"/>
    </location>
</feature>
<reference evidence="13" key="1">
    <citation type="submission" date="2021-02" db="EMBL/GenBank/DDBJ databases">
        <authorList>
            <person name="Nowell W R."/>
        </authorList>
    </citation>
    <scope>NUCLEOTIDE SEQUENCE</scope>
</reference>
<dbReference type="GO" id="GO:0000978">
    <property type="term" value="F:RNA polymerase II cis-regulatory region sequence-specific DNA binding"/>
    <property type="evidence" value="ECO:0007669"/>
    <property type="project" value="TreeGrafter"/>
</dbReference>
<dbReference type="EMBL" id="CAJNOL010000583">
    <property type="protein sequence ID" value="CAF1125009.1"/>
    <property type="molecule type" value="Genomic_DNA"/>
</dbReference>
<dbReference type="Proteomes" id="UP000663870">
    <property type="component" value="Unassembled WGS sequence"/>
</dbReference>
<dbReference type="OrthoDB" id="6159439at2759"/>
<gene>
    <name evidence="15" type="ORF">FNK824_LOCUS10876</name>
    <name evidence="14" type="ORF">JXQ802_LOCUS20407</name>
    <name evidence="16" type="ORF">OTI717_LOCUS16749</name>
    <name evidence="13" type="ORF">PYM288_LOCUS15374</name>
    <name evidence="11" type="ORF">RFH988_LOCUS10724</name>
    <name evidence="12" type="ORF">SEV965_LOCUS10990</name>
</gene>
<dbReference type="SMART" id="SM00389">
    <property type="entry name" value="HOX"/>
    <property type="match status" value="1"/>
</dbReference>
<keyword evidence="2" id="KW-0805">Transcription regulation</keyword>
<evidence type="ECO:0000259" key="10">
    <source>
        <dbReference type="PROSITE" id="PS50071"/>
    </source>
</evidence>
<dbReference type="GO" id="GO:0000981">
    <property type="term" value="F:DNA-binding transcription factor activity, RNA polymerase II-specific"/>
    <property type="evidence" value="ECO:0007669"/>
    <property type="project" value="InterPro"/>
</dbReference>
<evidence type="ECO:0000256" key="7">
    <source>
        <dbReference type="PROSITE-ProRule" id="PRU00108"/>
    </source>
</evidence>
<dbReference type="GO" id="GO:0005634">
    <property type="term" value="C:nucleus"/>
    <property type="evidence" value="ECO:0007669"/>
    <property type="project" value="UniProtKB-SubCell"/>
</dbReference>
<evidence type="ECO:0000256" key="3">
    <source>
        <dbReference type="ARBA" id="ARBA00023125"/>
    </source>
</evidence>
<sequence>MKSSTNKTSSLSSSANSISMVPTTNDDLKAIHSIEAILGIKHYDSHHHHHHHHQQQQHLFPSSHLIPSTKFNQQKFTNKKRNSNESYLDSKPIRHMNNGIDTLSTSKSNGNSEDDIEDLDDDNDSNDHLLSNQQHNSKKKHRRNRTTFTTFQLHELERAFEKSHYPDVYNREELAGKISLPEVRVQVWFQNRRAKWRRQEKAEASTLKINPDFPMSSFPPTSRSTTNPSSSSPMSSTLPLDPWLVSPFATTSTFSTNTNGSHNPNNVTFFPTNCNVSSLYSSSTYPTSPSFHHSYGSFSPDTNEIINETTNLNPNNNTNSIAHLRIKAKEYMSAIIGTTNNTRNHLIWPQGV</sequence>
<evidence type="ECO:0000313" key="18">
    <source>
        <dbReference type="Proteomes" id="UP000663870"/>
    </source>
</evidence>
<evidence type="ECO:0000256" key="1">
    <source>
        <dbReference type="ARBA" id="ARBA00004123"/>
    </source>
</evidence>
<evidence type="ECO:0000256" key="9">
    <source>
        <dbReference type="SAM" id="MobiDB-lite"/>
    </source>
</evidence>
<keyword evidence="18" id="KW-1185">Reference proteome</keyword>
<dbReference type="Proteomes" id="UP000663874">
    <property type="component" value="Unassembled WGS sequence"/>
</dbReference>
<dbReference type="SUPFAM" id="SSF46689">
    <property type="entry name" value="Homeodomain-like"/>
    <property type="match status" value="1"/>
</dbReference>
<dbReference type="PROSITE" id="PS50071">
    <property type="entry name" value="HOMEOBOX_2"/>
    <property type="match status" value="1"/>
</dbReference>
<feature type="compositionally biased region" description="Polar residues" evidence="9">
    <location>
        <begin position="99"/>
        <end position="110"/>
    </location>
</feature>
<protein>
    <recommendedName>
        <fullName evidence="10">Homeobox domain-containing protein</fullName>
    </recommendedName>
</protein>
<comment type="caution">
    <text evidence="13">The sequence shown here is derived from an EMBL/GenBank/DDBJ whole genome shotgun (WGS) entry which is preliminary data.</text>
</comment>
<evidence type="ECO:0000256" key="8">
    <source>
        <dbReference type="RuleBase" id="RU000682"/>
    </source>
</evidence>
<keyword evidence="5" id="KW-0804">Transcription</keyword>
<dbReference type="InterPro" id="IPR001356">
    <property type="entry name" value="HD"/>
</dbReference>
<dbReference type="InterPro" id="IPR017970">
    <property type="entry name" value="Homeobox_CS"/>
</dbReference>
<evidence type="ECO:0000256" key="2">
    <source>
        <dbReference type="ARBA" id="ARBA00023015"/>
    </source>
</evidence>
<feature type="region of interest" description="Disordered" evidence="9">
    <location>
        <begin position="1"/>
        <end position="21"/>
    </location>
</feature>
<keyword evidence="3 7" id="KW-0238">DNA-binding</keyword>
<evidence type="ECO:0000313" key="17">
    <source>
        <dbReference type="Proteomes" id="UP000663854"/>
    </source>
</evidence>
<dbReference type="EMBL" id="CAJOAX010002129">
    <property type="protein sequence ID" value="CAF3772728.1"/>
    <property type="molecule type" value="Genomic_DNA"/>
</dbReference>
<keyword evidence="4 7" id="KW-0371">Homeobox</keyword>
<dbReference type="PANTHER" id="PTHR46271">
    <property type="entry name" value="HOMEOBOX PROTEIN, PUTATIVE-RELATED"/>
    <property type="match status" value="1"/>
</dbReference>